<comment type="caution">
    <text evidence="1">The sequence shown here is derived from an EMBL/GenBank/DDBJ whole genome shotgun (WGS) entry which is preliminary data.</text>
</comment>
<proteinExistence type="predicted"/>
<dbReference type="Proteomes" id="UP001292094">
    <property type="component" value="Unassembled WGS sequence"/>
</dbReference>
<sequence length="75" mass="7968">MEGTGKDGVGTDAGRALGGVETMGRGGCGVDCGRGPGVNGILWETLRLPRLASLWHYTLHSTIMFLVLWVPRLNS</sequence>
<accession>A0AAE1U6L1</accession>
<organism evidence="1 2">
    <name type="scientific">Petrolisthes manimaculis</name>
    <dbReference type="NCBI Taxonomy" id="1843537"/>
    <lineage>
        <taxon>Eukaryota</taxon>
        <taxon>Metazoa</taxon>
        <taxon>Ecdysozoa</taxon>
        <taxon>Arthropoda</taxon>
        <taxon>Crustacea</taxon>
        <taxon>Multicrustacea</taxon>
        <taxon>Malacostraca</taxon>
        <taxon>Eumalacostraca</taxon>
        <taxon>Eucarida</taxon>
        <taxon>Decapoda</taxon>
        <taxon>Pleocyemata</taxon>
        <taxon>Anomura</taxon>
        <taxon>Galatheoidea</taxon>
        <taxon>Porcellanidae</taxon>
        <taxon>Petrolisthes</taxon>
    </lineage>
</organism>
<dbReference type="EMBL" id="JAWZYT010001961">
    <property type="protein sequence ID" value="KAK4307849.1"/>
    <property type="molecule type" value="Genomic_DNA"/>
</dbReference>
<name>A0AAE1U6L1_9EUCA</name>
<protein>
    <submittedName>
        <fullName evidence="1">Uncharacterized protein</fullName>
    </submittedName>
</protein>
<evidence type="ECO:0000313" key="1">
    <source>
        <dbReference type="EMBL" id="KAK4307849.1"/>
    </source>
</evidence>
<evidence type="ECO:0000313" key="2">
    <source>
        <dbReference type="Proteomes" id="UP001292094"/>
    </source>
</evidence>
<reference evidence="1" key="1">
    <citation type="submission" date="2023-11" db="EMBL/GenBank/DDBJ databases">
        <title>Genome assemblies of two species of porcelain crab, Petrolisthes cinctipes and Petrolisthes manimaculis (Anomura: Porcellanidae).</title>
        <authorList>
            <person name="Angst P."/>
        </authorList>
    </citation>
    <scope>NUCLEOTIDE SEQUENCE</scope>
    <source>
        <strain evidence="1">PB745_02</strain>
        <tissue evidence="1">Gill</tissue>
    </source>
</reference>
<keyword evidence="2" id="KW-1185">Reference proteome</keyword>
<gene>
    <name evidence="1" type="ORF">Pmani_020406</name>
</gene>
<dbReference type="AlphaFoldDB" id="A0AAE1U6L1"/>